<gene>
    <name evidence="2" type="ORF">NDU88_007336</name>
</gene>
<sequence length="147" mass="15046">MERPPWLRRSQRGPVSGTRCNEVSGGPTGAGGPRDGVGLGRARVPRARRPGAAAVRGSRAGGSGAMGPFRARAERGPRGVGGSTRAAEGWWAARCSGEKAELRLGVTFRPALRRTWAGDGPLGPGRRGLSPSGPATGKAAECGHCRG</sequence>
<comment type="caution">
    <text evidence="2">The sequence shown here is derived from an EMBL/GenBank/DDBJ whole genome shotgun (WGS) entry which is preliminary data.</text>
</comment>
<feature type="compositionally biased region" description="Gly residues" evidence="1">
    <location>
        <begin position="26"/>
        <end position="39"/>
    </location>
</feature>
<evidence type="ECO:0000313" key="3">
    <source>
        <dbReference type="Proteomes" id="UP001066276"/>
    </source>
</evidence>
<evidence type="ECO:0000313" key="2">
    <source>
        <dbReference type="EMBL" id="KAJ1109979.1"/>
    </source>
</evidence>
<reference evidence="2" key="1">
    <citation type="journal article" date="2022" name="bioRxiv">
        <title>Sequencing and chromosome-scale assembly of the giantPleurodeles waltlgenome.</title>
        <authorList>
            <person name="Brown T."/>
            <person name="Elewa A."/>
            <person name="Iarovenko S."/>
            <person name="Subramanian E."/>
            <person name="Araus A.J."/>
            <person name="Petzold A."/>
            <person name="Susuki M."/>
            <person name="Suzuki K.-i.T."/>
            <person name="Hayashi T."/>
            <person name="Toyoda A."/>
            <person name="Oliveira C."/>
            <person name="Osipova E."/>
            <person name="Leigh N.D."/>
            <person name="Simon A."/>
            <person name="Yun M.H."/>
        </authorList>
    </citation>
    <scope>NUCLEOTIDE SEQUENCE</scope>
    <source>
        <strain evidence="2">20211129_DDA</strain>
        <tissue evidence="2">Liver</tissue>
    </source>
</reference>
<feature type="region of interest" description="Disordered" evidence="1">
    <location>
        <begin position="115"/>
        <end position="147"/>
    </location>
</feature>
<dbReference type="EMBL" id="JANPWB010000013">
    <property type="protein sequence ID" value="KAJ1109979.1"/>
    <property type="molecule type" value="Genomic_DNA"/>
</dbReference>
<feature type="region of interest" description="Disordered" evidence="1">
    <location>
        <begin position="1"/>
        <end position="86"/>
    </location>
</feature>
<organism evidence="2 3">
    <name type="scientific">Pleurodeles waltl</name>
    <name type="common">Iberian ribbed newt</name>
    <dbReference type="NCBI Taxonomy" id="8319"/>
    <lineage>
        <taxon>Eukaryota</taxon>
        <taxon>Metazoa</taxon>
        <taxon>Chordata</taxon>
        <taxon>Craniata</taxon>
        <taxon>Vertebrata</taxon>
        <taxon>Euteleostomi</taxon>
        <taxon>Amphibia</taxon>
        <taxon>Batrachia</taxon>
        <taxon>Caudata</taxon>
        <taxon>Salamandroidea</taxon>
        <taxon>Salamandridae</taxon>
        <taxon>Pleurodelinae</taxon>
        <taxon>Pleurodeles</taxon>
    </lineage>
</organism>
<proteinExistence type="predicted"/>
<evidence type="ECO:0000256" key="1">
    <source>
        <dbReference type="SAM" id="MobiDB-lite"/>
    </source>
</evidence>
<name>A0AAV7N3F5_PLEWA</name>
<dbReference type="Proteomes" id="UP001066276">
    <property type="component" value="Chromosome 9"/>
</dbReference>
<dbReference type="AlphaFoldDB" id="A0AAV7N3F5"/>
<keyword evidence="3" id="KW-1185">Reference proteome</keyword>
<protein>
    <submittedName>
        <fullName evidence="2">Uncharacterized protein</fullName>
    </submittedName>
</protein>
<accession>A0AAV7N3F5</accession>